<dbReference type="RefSeq" id="WP_084135911.1">
    <property type="nucleotide sequence ID" value="NZ_FQXE01000004.1"/>
</dbReference>
<evidence type="ECO:0000256" key="1">
    <source>
        <dbReference type="ARBA" id="ARBA00004651"/>
    </source>
</evidence>
<dbReference type="InterPro" id="IPR001851">
    <property type="entry name" value="ABC_transp_permease"/>
</dbReference>
<keyword evidence="3 6" id="KW-0812">Transmembrane</keyword>
<evidence type="ECO:0000313" key="7">
    <source>
        <dbReference type="EMBL" id="SHH65292.1"/>
    </source>
</evidence>
<feature type="transmembrane region" description="Helical" evidence="6">
    <location>
        <begin position="129"/>
        <end position="147"/>
    </location>
</feature>
<dbReference type="CDD" id="cd06581">
    <property type="entry name" value="TM_PBP1_LivM_like"/>
    <property type="match status" value="1"/>
</dbReference>
<evidence type="ECO:0000256" key="5">
    <source>
        <dbReference type="ARBA" id="ARBA00023136"/>
    </source>
</evidence>
<accession>A0A1M5UQD5</accession>
<keyword evidence="5 6" id="KW-0472">Membrane</keyword>
<evidence type="ECO:0000256" key="2">
    <source>
        <dbReference type="ARBA" id="ARBA00022475"/>
    </source>
</evidence>
<organism evidence="7 8">
    <name type="scientific">Pollutimonas bauzanensis</name>
    <dbReference type="NCBI Taxonomy" id="658167"/>
    <lineage>
        <taxon>Bacteria</taxon>
        <taxon>Pseudomonadati</taxon>
        <taxon>Pseudomonadota</taxon>
        <taxon>Betaproteobacteria</taxon>
        <taxon>Burkholderiales</taxon>
        <taxon>Alcaligenaceae</taxon>
        <taxon>Pollutimonas</taxon>
    </lineage>
</organism>
<feature type="transmembrane region" description="Helical" evidence="6">
    <location>
        <begin position="99"/>
        <end position="122"/>
    </location>
</feature>
<evidence type="ECO:0000256" key="4">
    <source>
        <dbReference type="ARBA" id="ARBA00022989"/>
    </source>
</evidence>
<dbReference type="STRING" id="658167.SAMN04488135_10477"/>
<dbReference type="PANTHER" id="PTHR30482:SF10">
    <property type="entry name" value="HIGH-AFFINITY BRANCHED-CHAIN AMINO ACID TRANSPORT PROTEIN BRAE"/>
    <property type="match status" value="1"/>
</dbReference>
<feature type="transmembrane region" description="Helical" evidence="6">
    <location>
        <begin position="313"/>
        <end position="340"/>
    </location>
</feature>
<keyword evidence="2" id="KW-1003">Cell membrane</keyword>
<keyword evidence="8" id="KW-1185">Reference proteome</keyword>
<feature type="transmembrane region" description="Helical" evidence="6">
    <location>
        <begin position="21"/>
        <end position="39"/>
    </location>
</feature>
<keyword evidence="4 6" id="KW-1133">Transmembrane helix</keyword>
<dbReference type="PANTHER" id="PTHR30482">
    <property type="entry name" value="HIGH-AFFINITY BRANCHED-CHAIN AMINO ACID TRANSPORT SYSTEM PERMEASE"/>
    <property type="match status" value="1"/>
</dbReference>
<dbReference type="GO" id="GO:0005886">
    <property type="term" value="C:plasma membrane"/>
    <property type="evidence" value="ECO:0007669"/>
    <property type="project" value="UniProtKB-SubCell"/>
</dbReference>
<feature type="transmembrane region" description="Helical" evidence="6">
    <location>
        <begin position="262"/>
        <end position="281"/>
    </location>
</feature>
<dbReference type="GO" id="GO:0015658">
    <property type="term" value="F:branched-chain amino acid transmembrane transporter activity"/>
    <property type="evidence" value="ECO:0007669"/>
    <property type="project" value="InterPro"/>
</dbReference>
<evidence type="ECO:0000313" key="8">
    <source>
        <dbReference type="Proteomes" id="UP000184226"/>
    </source>
</evidence>
<feature type="transmembrane region" description="Helical" evidence="6">
    <location>
        <begin position="76"/>
        <end position="93"/>
    </location>
</feature>
<proteinExistence type="predicted"/>
<sequence>MPTQDSPLASPDHIKEPFRKEIIRVAVILLIALGLPLLFDGSTIDDFSYYLLWTFCGIGLAAMWGHAGILSFGQSAFFGLAGYAYGVLTINFGDSVMVTWAGLLGSMLIAGAFAAFLGYMIFYGGVTGIFIGIITLSITLVFETFMAQTAGPQWVIGDARLNGYNGMSGMPPLAIPWLDGTVLALEGTGFYCLLVILLALVYLATQYMLKSPFGLTLTSIKENPRRAEMLGIDIRKYQLLIFVFGGVLAGLSGSLYTIWGSYITPSSMGLTAAAMPVIWVATAGRKNIGGVVIATVGFVWLSQWLAIYGSEYALILMGAVLLFVVLAAPEGLFPWVIAFAGRHLGKKHRNAEGQ</sequence>
<feature type="transmembrane region" description="Helical" evidence="6">
    <location>
        <begin position="51"/>
        <end position="69"/>
    </location>
</feature>
<reference evidence="7 8" key="1">
    <citation type="submission" date="2016-11" db="EMBL/GenBank/DDBJ databases">
        <authorList>
            <person name="Jaros S."/>
            <person name="Januszkiewicz K."/>
            <person name="Wedrychowicz H."/>
        </authorList>
    </citation>
    <scope>NUCLEOTIDE SEQUENCE [LARGE SCALE GENOMIC DNA]</scope>
    <source>
        <strain evidence="7 8">CGMCC 1.10190</strain>
    </source>
</reference>
<feature type="transmembrane region" description="Helical" evidence="6">
    <location>
        <begin position="239"/>
        <end position="256"/>
    </location>
</feature>
<gene>
    <name evidence="7" type="ORF">SAMN04488135_10477</name>
</gene>
<dbReference type="InterPro" id="IPR043428">
    <property type="entry name" value="LivM-like"/>
</dbReference>
<feature type="transmembrane region" description="Helical" evidence="6">
    <location>
        <begin position="288"/>
        <end position="307"/>
    </location>
</feature>
<protein>
    <submittedName>
        <fullName evidence="7">Amino acid/amide ABC transporter membrane protein 2, HAAT family</fullName>
    </submittedName>
</protein>
<dbReference type="Proteomes" id="UP000184226">
    <property type="component" value="Unassembled WGS sequence"/>
</dbReference>
<evidence type="ECO:0000256" key="6">
    <source>
        <dbReference type="SAM" id="Phobius"/>
    </source>
</evidence>
<dbReference type="EMBL" id="FQXE01000004">
    <property type="protein sequence ID" value="SHH65292.1"/>
    <property type="molecule type" value="Genomic_DNA"/>
</dbReference>
<comment type="subcellular location">
    <subcellularLocation>
        <location evidence="1">Cell membrane</location>
        <topology evidence="1">Multi-pass membrane protein</topology>
    </subcellularLocation>
</comment>
<feature type="transmembrane region" description="Helical" evidence="6">
    <location>
        <begin position="188"/>
        <end position="209"/>
    </location>
</feature>
<dbReference type="Pfam" id="PF02653">
    <property type="entry name" value="BPD_transp_2"/>
    <property type="match status" value="1"/>
</dbReference>
<dbReference type="AlphaFoldDB" id="A0A1M5UQD5"/>
<dbReference type="OrthoDB" id="9034298at2"/>
<name>A0A1M5UQD5_9BURK</name>
<evidence type="ECO:0000256" key="3">
    <source>
        <dbReference type="ARBA" id="ARBA00022692"/>
    </source>
</evidence>